<organism evidence="2 3">
    <name type="scientific">Pseudomonas chlororaphis</name>
    <dbReference type="NCBI Taxonomy" id="587753"/>
    <lineage>
        <taxon>Bacteria</taxon>
        <taxon>Pseudomonadati</taxon>
        <taxon>Pseudomonadota</taxon>
        <taxon>Gammaproteobacteria</taxon>
        <taxon>Pseudomonadales</taxon>
        <taxon>Pseudomonadaceae</taxon>
        <taxon>Pseudomonas</taxon>
    </lineage>
</organism>
<dbReference type="EMBL" id="MSCT01000020">
    <property type="protein sequence ID" value="OLF51921.1"/>
    <property type="molecule type" value="Genomic_DNA"/>
</dbReference>
<dbReference type="SUPFAM" id="SSF50800">
    <property type="entry name" value="PK beta-barrel domain-like"/>
    <property type="match status" value="1"/>
</dbReference>
<evidence type="ECO:0000313" key="2">
    <source>
        <dbReference type="EMBL" id="OLF51921.1"/>
    </source>
</evidence>
<accession>A0A1Q8EJE5</accession>
<evidence type="ECO:0000313" key="3">
    <source>
        <dbReference type="Proteomes" id="UP000185578"/>
    </source>
</evidence>
<dbReference type="InterPro" id="IPR052353">
    <property type="entry name" value="Benzoxazolinone_Detox_Enz"/>
</dbReference>
<dbReference type="RefSeq" id="WP_075121669.1">
    <property type="nucleotide sequence ID" value="NZ_MSCT01000020.1"/>
</dbReference>
<sequence length="238" mass="26649">MTPERLSLDALLTGRAVPYSRPGSMSGIAKSPRTGSLEVGPVGLLEDEQGDLRVHGGPEKAIHHYPREHYASWVAELGPHALLERPGAFGENFSTTGWTEQNVCLGDRVRVGSVLLEVSQGRMPCWKLNDRFAVPDMALRVQQSGRTGWYYRVLEAGRVSADDALQRLERPFEHWPLARLSAVLFSRTVELEEIRQCLALPLVPSWRRTLERRLEQAVVEDWGPRLLGTVPADPQNAR</sequence>
<evidence type="ECO:0000259" key="1">
    <source>
        <dbReference type="PROSITE" id="PS51340"/>
    </source>
</evidence>
<name>A0A1Q8EJE5_9PSED</name>
<dbReference type="Pfam" id="PF03475">
    <property type="entry name" value="YiiM_3-alpha"/>
    <property type="match status" value="1"/>
</dbReference>
<dbReference type="PANTHER" id="PTHR30212">
    <property type="entry name" value="PROTEIN YIIM"/>
    <property type="match status" value="1"/>
</dbReference>
<dbReference type="InterPro" id="IPR005163">
    <property type="entry name" value="Tri_helical_YiiM-like"/>
</dbReference>
<dbReference type="PANTHER" id="PTHR30212:SF2">
    <property type="entry name" value="PROTEIN YIIM"/>
    <property type="match status" value="1"/>
</dbReference>
<reference evidence="2 3" key="1">
    <citation type="submission" date="2016-12" db="EMBL/GenBank/DDBJ databases">
        <authorList>
            <person name="Song W.-J."/>
            <person name="Kurnit D.M."/>
        </authorList>
    </citation>
    <scope>NUCLEOTIDE SEQUENCE [LARGE SCALE GENOMIC DNA]</scope>
    <source>
        <strain evidence="2 3">PCL1601</strain>
    </source>
</reference>
<dbReference type="PROSITE" id="PS51340">
    <property type="entry name" value="MOSC"/>
    <property type="match status" value="1"/>
</dbReference>
<proteinExistence type="predicted"/>
<dbReference type="Proteomes" id="UP000185578">
    <property type="component" value="Unassembled WGS sequence"/>
</dbReference>
<protein>
    <submittedName>
        <fullName evidence="2">MOSC domain-containing protein</fullName>
    </submittedName>
</protein>
<dbReference type="GO" id="GO:0003824">
    <property type="term" value="F:catalytic activity"/>
    <property type="evidence" value="ECO:0007669"/>
    <property type="project" value="InterPro"/>
</dbReference>
<dbReference type="OrthoDB" id="9786134at2"/>
<comment type="caution">
    <text evidence="2">The sequence shown here is derived from an EMBL/GenBank/DDBJ whole genome shotgun (WGS) entry which is preliminary data.</text>
</comment>
<gene>
    <name evidence="2" type="ORF">BTN82_24590</name>
</gene>
<dbReference type="GO" id="GO:0030151">
    <property type="term" value="F:molybdenum ion binding"/>
    <property type="evidence" value="ECO:0007669"/>
    <property type="project" value="InterPro"/>
</dbReference>
<dbReference type="Gene3D" id="2.40.33.20">
    <property type="entry name" value="PK beta-barrel domain-like"/>
    <property type="match status" value="1"/>
</dbReference>
<dbReference type="AlphaFoldDB" id="A0A1Q8EJE5"/>
<dbReference type="GO" id="GO:0030170">
    <property type="term" value="F:pyridoxal phosphate binding"/>
    <property type="evidence" value="ECO:0007669"/>
    <property type="project" value="InterPro"/>
</dbReference>
<feature type="domain" description="MOSC" evidence="1">
    <location>
        <begin position="31"/>
        <end position="168"/>
    </location>
</feature>
<dbReference type="InterPro" id="IPR011037">
    <property type="entry name" value="Pyrv_Knase-like_insert_dom_sf"/>
</dbReference>
<dbReference type="InterPro" id="IPR005302">
    <property type="entry name" value="MoCF_Sase_C"/>
</dbReference>
<dbReference type="Pfam" id="PF03473">
    <property type="entry name" value="MOSC"/>
    <property type="match status" value="1"/>
</dbReference>